<dbReference type="EMBL" id="JAENIO010000006">
    <property type="protein sequence ID" value="MBK1833179.1"/>
    <property type="molecule type" value="Genomic_DNA"/>
</dbReference>
<evidence type="ECO:0000256" key="4">
    <source>
        <dbReference type="ARBA" id="ARBA00022737"/>
    </source>
</evidence>
<keyword evidence="8 10" id="KW-0961">Cell wall biogenesis/degradation</keyword>
<keyword evidence="7 9" id="KW-0040">ANK repeat</keyword>
<dbReference type="GO" id="GO:0071555">
    <property type="term" value="P:cell wall organization"/>
    <property type="evidence" value="ECO:0007669"/>
    <property type="project" value="UniProtKB-UniRule"/>
</dbReference>
<dbReference type="CDD" id="cd16913">
    <property type="entry name" value="YkuD_like"/>
    <property type="match status" value="1"/>
</dbReference>
<gene>
    <name evidence="12" type="ORF">JIN78_03820</name>
</gene>
<reference evidence="12" key="1">
    <citation type="submission" date="2021-01" db="EMBL/GenBank/DDBJ databases">
        <title>Modified the classification status of verrucomicrobia.</title>
        <authorList>
            <person name="Feng X."/>
        </authorList>
    </citation>
    <scope>NUCLEOTIDE SEQUENCE</scope>
    <source>
        <strain evidence="12">KCTC 12986</strain>
    </source>
</reference>
<feature type="active site" description="Proton donor/acceptor" evidence="10">
    <location>
        <position position="597"/>
    </location>
</feature>
<comment type="pathway">
    <text evidence="1 10">Cell wall biogenesis; peptidoglycan biosynthesis.</text>
</comment>
<evidence type="ECO:0000256" key="1">
    <source>
        <dbReference type="ARBA" id="ARBA00004752"/>
    </source>
</evidence>
<dbReference type="AlphaFoldDB" id="A0A934VK13"/>
<accession>A0A934VK13</accession>
<dbReference type="GO" id="GO:0009252">
    <property type="term" value="P:peptidoglycan biosynthetic process"/>
    <property type="evidence" value="ECO:0007669"/>
    <property type="project" value="UniProtKB-KW"/>
</dbReference>
<dbReference type="SMART" id="SM00248">
    <property type="entry name" value="ANK"/>
    <property type="match status" value="11"/>
</dbReference>
<dbReference type="Gene3D" id="2.40.440.10">
    <property type="entry name" value="L,D-transpeptidase catalytic domain-like"/>
    <property type="match status" value="1"/>
</dbReference>
<dbReference type="Pfam" id="PF12796">
    <property type="entry name" value="Ank_2"/>
    <property type="match status" value="2"/>
</dbReference>
<dbReference type="InterPro" id="IPR038063">
    <property type="entry name" value="Transpep_catalytic_dom"/>
</dbReference>
<evidence type="ECO:0000256" key="3">
    <source>
        <dbReference type="ARBA" id="ARBA00022679"/>
    </source>
</evidence>
<keyword evidence="4" id="KW-0677">Repeat</keyword>
<dbReference type="Proteomes" id="UP000604083">
    <property type="component" value="Unassembled WGS sequence"/>
</dbReference>
<dbReference type="PROSITE" id="PS52029">
    <property type="entry name" value="LD_TPASE"/>
    <property type="match status" value="1"/>
</dbReference>
<keyword evidence="13" id="KW-1185">Reference proteome</keyword>
<keyword evidence="3" id="KW-0808">Transferase</keyword>
<evidence type="ECO:0000259" key="11">
    <source>
        <dbReference type="PROSITE" id="PS52029"/>
    </source>
</evidence>
<feature type="repeat" description="ANK" evidence="9">
    <location>
        <begin position="402"/>
        <end position="430"/>
    </location>
</feature>
<evidence type="ECO:0000313" key="12">
    <source>
        <dbReference type="EMBL" id="MBK1833179.1"/>
    </source>
</evidence>
<dbReference type="GO" id="GO:0004180">
    <property type="term" value="F:carboxypeptidase activity"/>
    <property type="evidence" value="ECO:0007669"/>
    <property type="project" value="UniProtKB-ARBA"/>
</dbReference>
<dbReference type="PROSITE" id="PS50297">
    <property type="entry name" value="ANK_REP_REGION"/>
    <property type="match status" value="4"/>
</dbReference>
<feature type="repeat" description="ANK" evidence="9">
    <location>
        <begin position="109"/>
        <end position="137"/>
    </location>
</feature>
<dbReference type="GO" id="GO:0016740">
    <property type="term" value="F:transferase activity"/>
    <property type="evidence" value="ECO:0007669"/>
    <property type="project" value="UniProtKB-KW"/>
</dbReference>
<dbReference type="PROSITE" id="PS50088">
    <property type="entry name" value="ANK_REPEAT"/>
    <property type="match status" value="5"/>
</dbReference>
<protein>
    <submittedName>
        <fullName evidence="12">Ankyrin repeat domain-containing protein</fullName>
    </submittedName>
</protein>
<dbReference type="RefSeq" id="WP_200390612.1">
    <property type="nucleotide sequence ID" value="NZ_JAENIO010000006.1"/>
</dbReference>
<dbReference type="Pfam" id="PF00023">
    <property type="entry name" value="Ank"/>
    <property type="match status" value="1"/>
</dbReference>
<sequence length="635" mass="69771">MKSFYRKSPTFLSLAAGVVLLTGCVPEDQNGITAKAREAARHSPFAIFEALQRGDQDLALALLADGVKQHERDREGHTALMAAARARCPRVAWQLLPQRVGATLPQDKKGHTALVHAARAGEVWLVGELLQRGASPNHDLPGGGTLVAECLSAGRLASARLLLAHGARLESRDHTGSPLMEIAIRKGQAWLVSDLISRGWHYRPSAATREQPLAHLAASSGQSSLIDLLAEQGIDLQALNPQGENAVHAAIALDNSPAIQALAAHGVSLDQADRDGFRPLHRAVQRRAPASLRTLLALGANPRLTDLEHHQALDHALAQRDFAFASLLLRYGAPLSPHHLFQALSDGDRELFDFLLAHGADPEARPPLALDSPLTLALWKKDRWAVRRLLQAGAHPNLPGRNGQTPFHHAVALLDHSLISLMLRRGADPNRPFAHPPSREFQDQVTSPNIARSTLRHTRRVTPLTIVVDSGDLELARLLLSYGADATLFTRGGRYHYWYPISWAARRGDVPMMQLLLGREPSQVTRWAKVDLSQQRTWVYEGEEEIYSTSVSTGKTGFATRTGTFVITNRYPNWNSTIYESSMPYFQRFSCSDFGFHEGSVPGYPASHGCIRVPKGNVLQLWKLLRLGDKVVIQP</sequence>
<feature type="domain" description="L,D-TPase catalytic" evidence="11">
    <location>
        <begin position="526"/>
        <end position="634"/>
    </location>
</feature>
<dbReference type="SUPFAM" id="SSF48403">
    <property type="entry name" value="Ankyrin repeat"/>
    <property type="match status" value="2"/>
</dbReference>
<proteinExistence type="inferred from homology"/>
<dbReference type="SUPFAM" id="SSF141523">
    <property type="entry name" value="L,D-transpeptidase catalytic domain-like"/>
    <property type="match status" value="1"/>
</dbReference>
<keyword evidence="5 10" id="KW-0133">Cell shape</keyword>
<evidence type="ECO:0000256" key="2">
    <source>
        <dbReference type="ARBA" id="ARBA00005992"/>
    </source>
</evidence>
<dbReference type="Gene3D" id="1.25.40.20">
    <property type="entry name" value="Ankyrin repeat-containing domain"/>
    <property type="match status" value="3"/>
</dbReference>
<comment type="caution">
    <text evidence="12">The sequence shown here is derived from an EMBL/GenBank/DDBJ whole genome shotgun (WGS) entry which is preliminary data.</text>
</comment>
<dbReference type="PANTHER" id="PTHR24198:SF165">
    <property type="entry name" value="ANKYRIN REPEAT-CONTAINING PROTEIN-RELATED"/>
    <property type="match status" value="1"/>
</dbReference>
<feature type="repeat" description="ANK" evidence="9">
    <location>
        <begin position="459"/>
        <end position="491"/>
    </location>
</feature>
<dbReference type="InterPro" id="IPR002110">
    <property type="entry name" value="Ankyrin_rpt"/>
</dbReference>
<evidence type="ECO:0000256" key="7">
    <source>
        <dbReference type="ARBA" id="ARBA00023043"/>
    </source>
</evidence>
<feature type="repeat" description="ANK" evidence="9">
    <location>
        <begin position="242"/>
        <end position="274"/>
    </location>
</feature>
<name>A0A934VK13_9BACT</name>
<dbReference type="Pfam" id="PF03734">
    <property type="entry name" value="YkuD"/>
    <property type="match status" value="1"/>
</dbReference>
<evidence type="ECO:0000313" key="13">
    <source>
        <dbReference type="Proteomes" id="UP000604083"/>
    </source>
</evidence>
<dbReference type="InterPro" id="IPR036770">
    <property type="entry name" value="Ankyrin_rpt-contain_sf"/>
</dbReference>
<evidence type="ECO:0000256" key="8">
    <source>
        <dbReference type="ARBA" id="ARBA00023316"/>
    </source>
</evidence>
<dbReference type="GO" id="GO:0008360">
    <property type="term" value="P:regulation of cell shape"/>
    <property type="evidence" value="ECO:0007669"/>
    <property type="project" value="UniProtKB-UniRule"/>
</dbReference>
<keyword evidence="6 10" id="KW-0573">Peptidoglycan synthesis</keyword>
<evidence type="ECO:0000256" key="10">
    <source>
        <dbReference type="PROSITE-ProRule" id="PRU01373"/>
    </source>
</evidence>
<comment type="similarity">
    <text evidence="2">Belongs to the YkuD family.</text>
</comment>
<organism evidence="12 13">
    <name type="scientific">Roseibacillus ishigakijimensis</name>
    <dbReference type="NCBI Taxonomy" id="454146"/>
    <lineage>
        <taxon>Bacteria</taxon>
        <taxon>Pseudomonadati</taxon>
        <taxon>Verrucomicrobiota</taxon>
        <taxon>Verrucomicrobiia</taxon>
        <taxon>Verrucomicrobiales</taxon>
        <taxon>Verrucomicrobiaceae</taxon>
        <taxon>Roseibacillus</taxon>
    </lineage>
</organism>
<evidence type="ECO:0000256" key="5">
    <source>
        <dbReference type="ARBA" id="ARBA00022960"/>
    </source>
</evidence>
<dbReference type="PROSITE" id="PS51257">
    <property type="entry name" value="PROKAR_LIPOPROTEIN"/>
    <property type="match status" value="1"/>
</dbReference>
<feature type="active site" description="Nucleophile" evidence="10">
    <location>
        <position position="610"/>
    </location>
</feature>
<dbReference type="PANTHER" id="PTHR24198">
    <property type="entry name" value="ANKYRIN REPEAT AND PROTEIN KINASE DOMAIN-CONTAINING PROTEIN"/>
    <property type="match status" value="1"/>
</dbReference>
<feature type="repeat" description="ANK" evidence="9">
    <location>
        <begin position="275"/>
        <end position="307"/>
    </location>
</feature>
<evidence type="ECO:0000256" key="9">
    <source>
        <dbReference type="PROSITE-ProRule" id="PRU00023"/>
    </source>
</evidence>
<dbReference type="InterPro" id="IPR005490">
    <property type="entry name" value="LD_TPept_cat_dom"/>
</dbReference>
<evidence type="ECO:0000256" key="6">
    <source>
        <dbReference type="ARBA" id="ARBA00022984"/>
    </source>
</evidence>